<proteinExistence type="predicted"/>
<evidence type="ECO:0000313" key="3">
    <source>
        <dbReference type="EMBL" id="MFD2541132.1"/>
    </source>
</evidence>
<dbReference type="NCBIfam" id="TIGR04131">
    <property type="entry name" value="Bac_Flav_CTERM"/>
    <property type="match status" value="1"/>
</dbReference>
<reference evidence="4" key="1">
    <citation type="journal article" date="2019" name="Int. J. Syst. Evol. Microbiol.">
        <title>The Global Catalogue of Microorganisms (GCM) 10K type strain sequencing project: providing services to taxonomists for standard genome sequencing and annotation.</title>
        <authorList>
            <consortium name="The Broad Institute Genomics Platform"/>
            <consortium name="The Broad Institute Genome Sequencing Center for Infectious Disease"/>
            <person name="Wu L."/>
            <person name="Ma J."/>
        </authorList>
    </citation>
    <scope>NUCLEOTIDE SEQUENCE [LARGE SCALE GENOMIC DNA]</scope>
    <source>
        <strain evidence="4">KCTC 42808</strain>
    </source>
</reference>
<sequence length="815" mass="89046">MKTKHYIFILLFTSFCIPFSYAQLPTDCIDAVIVCGNSNVNLDANGIGTQELSGSNTCASSENNSLWLQVTVINDGTLGFTLTPSSPSTVIDYDFFVFGPNVSCGNIGQAIRCSTTNPQAAGQGNNLTGMNGTETDTSEGPGAAGNSFVRWLDVLAGETYYIVLDRPVGTSPFTLEWTGTAEFAEPPTNEVADTTTINIEECDVVAPYDDGFTTFDLDANTATILGSQTDVIISYHESESDANININPLTSPYTNTSNPKTIYTRLTNTTTGCFNLASFELTVNPGPEYNAPSDLESCDDYSDGDAFNNVTYFDLESKNNEILNGQNPALFNISYHETNNDAVNNTAALTSPYLSTPKTLFVRIEDAANPTCKNIFTLNLVTLPVPDSFNSSLFQCDEDGTVDGITIFNLFEAEDALTGGATNTSVKFYSSILNAQNSSNEIDGTSYTNNTNPETVYVQVTNNSTGCFSIAELTLEASTTQIQDYNAPEVCDELNSEDGINTFNLDDFTTDIQAINGITFPTTYYENYTDALLEQNELTTPYTNTTPYTQTIYARAEDNNACYGINEVTLTINPLPELLEDETVFYCLNTYPATIQLQSGVIGNPNNYTYLWSTGETTNQIQINEIGSYTVTVINAENCQKSRTILVEASNTATIDAVEVVDGTISNTITVNTSGEGTYEYALYDSAGNPYVSFQTSNFFSDIYPGMYTIAVKDTKNDCGTITQPVSVVGFPQYFTPNNDGYHDTWQVLGVSNIIQPNTTVKIFNRFGQLLKQISPLTPGWDGTFNGTNLPSDDYWFAITLQDGREYFNHFSLIR</sequence>
<dbReference type="Pfam" id="PF13585">
    <property type="entry name" value="CHU_C"/>
    <property type="match status" value="1"/>
</dbReference>
<organism evidence="3 4">
    <name type="scientific">Lacinutrix gracilariae</name>
    <dbReference type="NCBI Taxonomy" id="1747198"/>
    <lineage>
        <taxon>Bacteria</taxon>
        <taxon>Pseudomonadati</taxon>
        <taxon>Bacteroidota</taxon>
        <taxon>Flavobacteriia</taxon>
        <taxon>Flavobacteriales</taxon>
        <taxon>Flavobacteriaceae</taxon>
        <taxon>Lacinutrix</taxon>
    </lineage>
</organism>
<keyword evidence="4" id="KW-1185">Reference proteome</keyword>
<feature type="region of interest" description="Disordered" evidence="1">
    <location>
        <begin position="121"/>
        <end position="142"/>
    </location>
</feature>
<gene>
    <name evidence="3" type="ORF">ACFSSB_02275</name>
</gene>
<feature type="chain" id="PRO_5047187761" evidence="2">
    <location>
        <begin position="23"/>
        <end position="815"/>
    </location>
</feature>
<dbReference type="RefSeq" id="WP_379900520.1">
    <property type="nucleotide sequence ID" value="NZ_JBHULM010000004.1"/>
</dbReference>
<evidence type="ECO:0000313" key="4">
    <source>
        <dbReference type="Proteomes" id="UP001597467"/>
    </source>
</evidence>
<name>A0ABW5JWL8_9FLAO</name>
<dbReference type="InterPro" id="IPR026341">
    <property type="entry name" value="T9SS_type_B"/>
</dbReference>
<evidence type="ECO:0000256" key="1">
    <source>
        <dbReference type="SAM" id="MobiDB-lite"/>
    </source>
</evidence>
<dbReference type="Proteomes" id="UP001597467">
    <property type="component" value="Unassembled WGS sequence"/>
</dbReference>
<feature type="signal peptide" evidence="2">
    <location>
        <begin position="1"/>
        <end position="22"/>
    </location>
</feature>
<accession>A0ABW5JWL8</accession>
<protein>
    <submittedName>
        <fullName evidence="3">T9SS type B sorting domain-containing protein</fullName>
    </submittedName>
</protein>
<dbReference type="EMBL" id="JBHULM010000004">
    <property type="protein sequence ID" value="MFD2541132.1"/>
    <property type="molecule type" value="Genomic_DNA"/>
</dbReference>
<evidence type="ECO:0000256" key="2">
    <source>
        <dbReference type="SAM" id="SignalP"/>
    </source>
</evidence>
<keyword evidence="2" id="KW-0732">Signal</keyword>
<comment type="caution">
    <text evidence="3">The sequence shown here is derived from an EMBL/GenBank/DDBJ whole genome shotgun (WGS) entry which is preliminary data.</text>
</comment>
<feature type="compositionally biased region" description="Polar residues" evidence="1">
    <location>
        <begin position="121"/>
        <end position="135"/>
    </location>
</feature>